<evidence type="ECO:0000313" key="2">
    <source>
        <dbReference type="EnsemblPlants" id="MELO3C003062.2.1"/>
    </source>
</evidence>
<dbReference type="EnsemblPlants" id="MELO3C003062.2.1">
    <property type="protein sequence ID" value="MELO3C003062.2.1"/>
    <property type="gene ID" value="MELO3C003062.2"/>
</dbReference>
<proteinExistence type="predicted"/>
<feature type="domain" description="Mei2-like C-terminal RNA recognition motif" evidence="1">
    <location>
        <begin position="66"/>
        <end position="180"/>
    </location>
</feature>
<dbReference type="AlphaFoldDB" id="A0A9I9CG15"/>
<dbReference type="GO" id="GO:0003676">
    <property type="term" value="F:nucleic acid binding"/>
    <property type="evidence" value="ECO:0007669"/>
    <property type="project" value="InterPro"/>
</dbReference>
<dbReference type="InterPro" id="IPR012677">
    <property type="entry name" value="Nucleotide-bd_a/b_plait_sf"/>
</dbReference>
<dbReference type="InterPro" id="IPR007201">
    <property type="entry name" value="Mei2-like_Rrm_C"/>
</dbReference>
<protein>
    <recommendedName>
        <fullName evidence="1">Mei2-like C-terminal RNA recognition motif domain-containing protein</fullName>
    </recommendedName>
</protein>
<dbReference type="InterPro" id="IPR035979">
    <property type="entry name" value="RBD_domain_sf"/>
</dbReference>
<name>A0A9I9CG15_CUCME</name>
<dbReference type="SUPFAM" id="SSF54928">
    <property type="entry name" value="RNA-binding domain, RBD"/>
    <property type="match status" value="1"/>
</dbReference>
<dbReference type="Gramene" id="MELO3C003062.2.1">
    <property type="protein sequence ID" value="MELO3C003062.2.1"/>
    <property type="gene ID" value="MELO3C003062.2"/>
</dbReference>
<dbReference type="Pfam" id="PF04059">
    <property type="entry name" value="RRM_2"/>
    <property type="match status" value="1"/>
</dbReference>
<sequence>MTDSKNTGKADVGKFRREFVVSGGPRRELIKSPPQWVEKKIGNDAGVCGGDGVDPVEKTLPFSDITTVMIKNIPNQFKRKDLLQLLDSYCLMMNQQRDSRPDFCYTEYDFVYLPMDFMRSWYEGKVSNLGYAFVNFTTSSAASQFCGVYHNYKWDVNVNRKICEITEARIQGKEALKNAFKNKIFWCRNDQYLPVMLYPASNGRRRYRRVNVGRRIPRLPRKPLKKVELMVDEGGRVCSYVGIDSNMFLVRSLSCN</sequence>
<organism evidence="2">
    <name type="scientific">Cucumis melo</name>
    <name type="common">Muskmelon</name>
    <dbReference type="NCBI Taxonomy" id="3656"/>
    <lineage>
        <taxon>Eukaryota</taxon>
        <taxon>Viridiplantae</taxon>
        <taxon>Streptophyta</taxon>
        <taxon>Embryophyta</taxon>
        <taxon>Tracheophyta</taxon>
        <taxon>Spermatophyta</taxon>
        <taxon>Magnoliopsida</taxon>
        <taxon>eudicotyledons</taxon>
        <taxon>Gunneridae</taxon>
        <taxon>Pentapetalae</taxon>
        <taxon>rosids</taxon>
        <taxon>fabids</taxon>
        <taxon>Cucurbitales</taxon>
        <taxon>Cucurbitaceae</taxon>
        <taxon>Benincaseae</taxon>
        <taxon>Cucumis</taxon>
    </lineage>
</organism>
<reference evidence="2" key="1">
    <citation type="submission" date="2023-03" db="UniProtKB">
        <authorList>
            <consortium name="EnsemblPlants"/>
        </authorList>
    </citation>
    <scope>IDENTIFICATION</scope>
</reference>
<evidence type="ECO:0000259" key="1">
    <source>
        <dbReference type="Pfam" id="PF04059"/>
    </source>
</evidence>
<accession>A0A9I9CG15</accession>
<dbReference type="Gene3D" id="3.30.70.330">
    <property type="match status" value="1"/>
</dbReference>